<dbReference type="InterPro" id="IPR021109">
    <property type="entry name" value="Peptidase_aspartic_dom_sf"/>
</dbReference>
<dbReference type="Pfam" id="PF13975">
    <property type="entry name" value="gag-asp_proteas"/>
    <property type="match status" value="1"/>
</dbReference>
<sequence>MDHRDIEIDVNAVKRTRGASDDGVVTNRRKKGKERADPGPSQFSHPMFTQASQRQPPISTQQQDLTMADSLVVGKTMKRAREKKPLSSSRVTPPDILKLLNQPSASGVSILQYLAKDRNASKALRENLIAIHRPKARNGGQTVVINELRHGSSSDDDDEESRYSSDYTEDVSSNGSSSFGYSSEEDDIDTVIDYPFDLKKLMNSRPVRTMIAIGDTLLIATVDTGAAISVMSRGLAEKLGLQLVKVNKRFALTGFNDAVSETSLVAKDVALRIGGKLRREHFCIDNSIRDKDVYLLGRTWFTNHSITLNMKENTMIIPTGKSASTFIEVKCMNDYDMDQDEDMENVSTMPVFNVSIQQQDPMQPQSNSDGEVSKKNTLEEVLSDVPLVVQEVVRRNLNTFYEYGGPSRIV</sequence>
<dbReference type="Gene3D" id="2.40.70.10">
    <property type="entry name" value="Acid Proteases"/>
    <property type="match status" value="1"/>
</dbReference>
<evidence type="ECO:0000256" key="5">
    <source>
        <dbReference type="SAM" id="MobiDB-lite"/>
    </source>
</evidence>
<dbReference type="OrthoDB" id="5597136at2759"/>
<dbReference type="PANTHER" id="PTHR12917">
    <property type="entry name" value="ASPARTYL PROTEASE DDI-RELATED"/>
    <property type="match status" value="1"/>
</dbReference>
<evidence type="ECO:0000256" key="2">
    <source>
        <dbReference type="ARBA" id="ARBA00022670"/>
    </source>
</evidence>
<feature type="region of interest" description="Disordered" evidence="5">
    <location>
        <begin position="148"/>
        <end position="183"/>
    </location>
</feature>
<reference evidence="7" key="1">
    <citation type="submission" date="2013-05" db="EMBL/GenBank/DDBJ databases">
        <title>The Genome sequence of Mucor circinelloides f. circinelloides 1006PhL.</title>
        <authorList>
            <consortium name="The Broad Institute Genomics Platform"/>
            <person name="Cuomo C."/>
            <person name="Earl A."/>
            <person name="Findley K."/>
            <person name="Lee S.C."/>
            <person name="Walker B."/>
            <person name="Young S."/>
            <person name="Zeng Q."/>
            <person name="Gargeya S."/>
            <person name="Fitzgerald M."/>
            <person name="Haas B."/>
            <person name="Abouelleil A."/>
            <person name="Allen A.W."/>
            <person name="Alvarado L."/>
            <person name="Arachchi H.M."/>
            <person name="Berlin A.M."/>
            <person name="Chapman S.B."/>
            <person name="Gainer-Dewar J."/>
            <person name="Goldberg J."/>
            <person name="Griggs A."/>
            <person name="Gujja S."/>
            <person name="Hansen M."/>
            <person name="Howarth C."/>
            <person name="Imamovic A."/>
            <person name="Ireland A."/>
            <person name="Larimer J."/>
            <person name="McCowan C."/>
            <person name="Murphy C."/>
            <person name="Pearson M."/>
            <person name="Poon T.W."/>
            <person name="Priest M."/>
            <person name="Roberts A."/>
            <person name="Saif S."/>
            <person name="Shea T."/>
            <person name="Sisk P."/>
            <person name="Sykes S."/>
            <person name="Wortman J."/>
            <person name="Nusbaum C."/>
            <person name="Birren B."/>
        </authorList>
    </citation>
    <scope>NUCLEOTIDE SEQUENCE [LARGE SCALE GENOMIC DNA]</scope>
    <source>
        <strain evidence="7">1006PhL</strain>
    </source>
</reference>
<organism evidence="6 7">
    <name type="scientific">Mucor circinelloides f. circinelloides (strain 1006PhL)</name>
    <name type="common">Mucormycosis agent</name>
    <name type="synonym">Calyptromyces circinelloides</name>
    <dbReference type="NCBI Taxonomy" id="1220926"/>
    <lineage>
        <taxon>Eukaryota</taxon>
        <taxon>Fungi</taxon>
        <taxon>Fungi incertae sedis</taxon>
        <taxon>Mucoromycota</taxon>
        <taxon>Mucoromycotina</taxon>
        <taxon>Mucoromycetes</taxon>
        <taxon>Mucorales</taxon>
        <taxon>Mucorineae</taxon>
        <taxon>Mucoraceae</taxon>
        <taxon>Mucor</taxon>
    </lineage>
</organism>
<dbReference type="GO" id="GO:0004190">
    <property type="term" value="F:aspartic-type endopeptidase activity"/>
    <property type="evidence" value="ECO:0007669"/>
    <property type="project" value="UniProtKB-KW"/>
</dbReference>
<comment type="similarity">
    <text evidence="1">Belongs to the DDI1 family.</text>
</comment>
<dbReference type="Proteomes" id="UP000014254">
    <property type="component" value="Unassembled WGS sequence"/>
</dbReference>
<gene>
    <name evidence="6" type="ORF">HMPREF1544_02928</name>
</gene>
<evidence type="ECO:0000256" key="4">
    <source>
        <dbReference type="ARBA" id="ARBA00022801"/>
    </source>
</evidence>
<evidence type="ECO:0000313" key="6">
    <source>
        <dbReference type="EMBL" id="EPB90242.1"/>
    </source>
</evidence>
<keyword evidence="3" id="KW-0064">Aspartyl protease</keyword>
<dbReference type="STRING" id="1220926.S2JNX1"/>
<keyword evidence="4" id="KW-0378">Hydrolase</keyword>
<dbReference type="SUPFAM" id="SSF50630">
    <property type="entry name" value="Acid proteases"/>
    <property type="match status" value="1"/>
</dbReference>
<protein>
    <recommendedName>
        <fullName evidence="8">Peptidase A2 domain-containing protein</fullName>
    </recommendedName>
</protein>
<evidence type="ECO:0000313" key="7">
    <source>
        <dbReference type="Proteomes" id="UP000014254"/>
    </source>
</evidence>
<feature type="compositionally biased region" description="Polar residues" evidence="5">
    <location>
        <begin position="41"/>
        <end position="64"/>
    </location>
</feature>
<keyword evidence="2" id="KW-0645">Protease</keyword>
<keyword evidence="7" id="KW-1185">Reference proteome</keyword>
<dbReference type="GO" id="GO:0006508">
    <property type="term" value="P:proteolysis"/>
    <property type="evidence" value="ECO:0007669"/>
    <property type="project" value="UniProtKB-KW"/>
</dbReference>
<evidence type="ECO:0008006" key="8">
    <source>
        <dbReference type="Google" id="ProtNLM"/>
    </source>
</evidence>
<accession>S2JNX1</accession>
<dbReference type="OMA" id="KENTMII"/>
<dbReference type="CDD" id="cd00303">
    <property type="entry name" value="retropepsin_like"/>
    <property type="match status" value="1"/>
</dbReference>
<evidence type="ECO:0000256" key="1">
    <source>
        <dbReference type="ARBA" id="ARBA00009136"/>
    </source>
</evidence>
<dbReference type="AlphaFoldDB" id="S2JNX1"/>
<feature type="region of interest" description="Disordered" evidence="5">
    <location>
        <begin position="1"/>
        <end position="64"/>
    </location>
</feature>
<dbReference type="VEuPathDB" id="FungiDB:HMPREF1544_02928"/>
<dbReference type="PANTHER" id="PTHR12917:SF1">
    <property type="entry name" value="AT13091P"/>
    <property type="match status" value="1"/>
</dbReference>
<evidence type="ECO:0000256" key="3">
    <source>
        <dbReference type="ARBA" id="ARBA00022750"/>
    </source>
</evidence>
<feature type="compositionally biased region" description="Low complexity" evidence="5">
    <location>
        <begin position="164"/>
        <end position="182"/>
    </location>
</feature>
<dbReference type="InParanoid" id="S2JNX1"/>
<proteinExistence type="inferred from homology"/>
<name>S2JNX1_MUCC1</name>
<dbReference type="EMBL" id="KE123923">
    <property type="protein sequence ID" value="EPB90242.1"/>
    <property type="molecule type" value="Genomic_DNA"/>
</dbReference>